<dbReference type="Pfam" id="PF19783">
    <property type="entry name" value="DUF6268"/>
    <property type="match status" value="1"/>
</dbReference>
<evidence type="ECO:0000313" key="2">
    <source>
        <dbReference type="EMBL" id="RKR12334.1"/>
    </source>
</evidence>
<accession>A0A495E5W9</accession>
<evidence type="ECO:0000313" key="3">
    <source>
        <dbReference type="Proteomes" id="UP000269412"/>
    </source>
</evidence>
<sequence>MGKVFFYCLFFIYCFFGYSQTPDVFRAEYMLLPKTDVGNRTSRIKLVANVPIKVFKKDVLVVGAEYNQYDYEIPSTLTVEAQEALAKFYVVDLNFGYVLKWNDDWRFIGLITPRWASNFSIEFDKKDFKINATVGAFKEKKDVEKPFRLVLGLSYNNTSSIRVPLPFVYYEKRFHKNWSYTLGVPKTGLKYFLKKDHFFQTELILDGYYVNIQNDILLDDNSTSTDVSSTSFLATIGYQHKITKDISVYLMGGHSIIQNGTLRDTDRNSVFILNNKPGFYFRTGIRIGI</sequence>
<dbReference type="OrthoDB" id="1114906at2"/>
<dbReference type="AlphaFoldDB" id="A0A495E5W9"/>
<dbReference type="RefSeq" id="WP_121068303.1">
    <property type="nucleotide sequence ID" value="NZ_RBIQ01000009.1"/>
</dbReference>
<comment type="caution">
    <text evidence="2">The sequence shown here is derived from an EMBL/GenBank/DDBJ whole genome shotgun (WGS) entry which is preliminary data.</text>
</comment>
<organism evidence="2 3">
    <name type="scientific">Maribacter vaceletii</name>
    <dbReference type="NCBI Taxonomy" id="1206816"/>
    <lineage>
        <taxon>Bacteria</taxon>
        <taxon>Pseudomonadati</taxon>
        <taxon>Bacteroidota</taxon>
        <taxon>Flavobacteriia</taxon>
        <taxon>Flavobacteriales</taxon>
        <taxon>Flavobacteriaceae</taxon>
        <taxon>Maribacter</taxon>
    </lineage>
</organism>
<protein>
    <recommendedName>
        <fullName evidence="1">DUF6268 domain-containing protein</fullName>
    </recommendedName>
</protein>
<dbReference type="EMBL" id="RBIQ01000009">
    <property type="protein sequence ID" value="RKR12334.1"/>
    <property type="molecule type" value="Genomic_DNA"/>
</dbReference>
<evidence type="ECO:0000259" key="1">
    <source>
        <dbReference type="Pfam" id="PF19783"/>
    </source>
</evidence>
<proteinExistence type="predicted"/>
<dbReference type="Proteomes" id="UP000269412">
    <property type="component" value="Unassembled WGS sequence"/>
</dbReference>
<dbReference type="InterPro" id="IPR046235">
    <property type="entry name" value="DUF6268"/>
</dbReference>
<keyword evidence="3" id="KW-1185">Reference proteome</keyword>
<feature type="domain" description="DUF6268" evidence="1">
    <location>
        <begin position="75"/>
        <end position="287"/>
    </location>
</feature>
<reference evidence="2 3" key="1">
    <citation type="submission" date="2018-10" db="EMBL/GenBank/DDBJ databases">
        <title>Genomic Encyclopedia of Archaeal and Bacterial Type Strains, Phase II (KMG-II): from individual species to whole genera.</title>
        <authorList>
            <person name="Goeker M."/>
        </authorList>
    </citation>
    <scope>NUCLEOTIDE SEQUENCE [LARGE SCALE GENOMIC DNA]</scope>
    <source>
        <strain evidence="2 3">DSM 25230</strain>
    </source>
</reference>
<gene>
    <name evidence="2" type="ORF">CLV91_2460</name>
</gene>
<name>A0A495E5W9_9FLAO</name>